<dbReference type="Pfam" id="PF06736">
    <property type="entry name" value="TMEM175"/>
    <property type="match status" value="1"/>
</dbReference>
<keyword evidence="7" id="KW-0630">Potassium</keyword>
<comment type="similarity">
    <text evidence="2">Belongs to the TMEM175 family.</text>
</comment>
<evidence type="ECO:0000256" key="7">
    <source>
        <dbReference type="ARBA" id="ARBA00022958"/>
    </source>
</evidence>
<comment type="caution">
    <text evidence="14">The sequence shown here is derived from an EMBL/GenBank/DDBJ whole genome shotgun (WGS) entry which is preliminary data.</text>
</comment>
<name>A0A4Y9R485_9MICO</name>
<feature type="transmembrane region" description="Helical" evidence="13">
    <location>
        <begin position="168"/>
        <end position="195"/>
    </location>
</feature>
<accession>A0A4Y9R485</accession>
<proteinExistence type="inferred from homology"/>
<evidence type="ECO:0000313" key="15">
    <source>
        <dbReference type="Proteomes" id="UP000298127"/>
    </source>
</evidence>
<dbReference type="AlphaFoldDB" id="A0A4Y9R485"/>
<keyword evidence="15" id="KW-1185">Reference proteome</keyword>
<comment type="subcellular location">
    <subcellularLocation>
        <location evidence="1">Membrane</location>
        <topology evidence="1">Multi-pass membrane protein</topology>
    </subcellularLocation>
</comment>
<keyword evidence="8 13" id="KW-1133">Transmembrane helix</keyword>
<evidence type="ECO:0000256" key="4">
    <source>
        <dbReference type="ARBA" id="ARBA00022538"/>
    </source>
</evidence>
<keyword evidence="4" id="KW-0633">Potassium transport</keyword>
<comment type="catalytic activity">
    <reaction evidence="12">
        <text>K(+)(in) = K(+)(out)</text>
        <dbReference type="Rhea" id="RHEA:29463"/>
        <dbReference type="ChEBI" id="CHEBI:29103"/>
    </reaction>
</comment>
<dbReference type="InterPro" id="IPR010617">
    <property type="entry name" value="TMEM175-like"/>
</dbReference>
<reference evidence="14 15" key="1">
    <citation type="journal article" date="2018" name="J. Microbiol.">
        <title>Leifsonia flava sp. nov., a novel actinobacterium isolated from the rhizosphere of Aquilegia viridiflora.</title>
        <authorList>
            <person name="Cai Y."/>
            <person name="Tao W.Z."/>
            <person name="Ma Y.J."/>
            <person name="Cheng J."/>
            <person name="Zhang M.Y."/>
            <person name="Zhang Y.X."/>
        </authorList>
    </citation>
    <scope>NUCLEOTIDE SEQUENCE [LARGE SCALE GENOMIC DNA]</scope>
    <source>
        <strain evidence="14 15">SYP-B2174</strain>
    </source>
</reference>
<dbReference type="PANTHER" id="PTHR31462">
    <property type="entry name" value="ENDOSOMAL/LYSOSOMAL POTASSIUM CHANNEL TMEM175"/>
    <property type="match status" value="1"/>
</dbReference>
<keyword evidence="11" id="KW-0407">Ion channel</keyword>
<evidence type="ECO:0000256" key="11">
    <source>
        <dbReference type="ARBA" id="ARBA00023303"/>
    </source>
</evidence>
<keyword evidence="3" id="KW-0813">Transport</keyword>
<evidence type="ECO:0000256" key="6">
    <source>
        <dbReference type="ARBA" id="ARBA00022826"/>
    </source>
</evidence>
<evidence type="ECO:0000256" key="3">
    <source>
        <dbReference type="ARBA" id="ARBA00022448"/>
    </source>
</evidence>
<dbReference type="EMBL" id="SPQZ01000002">
    <property type="protein sequence ID" value="TFV99077.1"/>
    <property type="molecule type" value="Genomic_DNA"/>
</dbReference>
<organism evidence="14 15">
    <name type="scientific">Orlajensenia leifsoniae</name>
    <dbReference type="NCBI Taxonomy" id="2561933"/>
    <lineage>
        <taxon>Bacteria</taxon>
        <taxon>Bacillati</taxon>
        <taxon>Actinomycetota</taxon>
        <taxon>Actinomycetes</taxon>
        <taxon>Micrococcales</taxon>
        <taxon>Microbacteriaceae</taxon>
        <taxon>Orlajensenia</taxon>
    </lineage>
</organism>
<feature type="transmembrane region" description="Helical" evidence="13">
    <location>
        <begin position="59"/>
        <end position="78"/>
    </location>
</feature>
<gene>
    <name evidence="14" type="ORF">E4M00_06165</name>
</gene>
<evidence type="ECO:0000256" key="9">
    <source>
        <dbReference type="ARBA" id="ARBA00023065"/>
    </source>
</evidence>
<protein>
    <submittedName>
        <fullName evidence="14">DUF1211 domain-containing protein</fullName>
    </submittedName>
</protein>
<evidence type="ECO:0000256" key="10">
    <source>
        <dbReference type="ARBA" id="ARBA00023136"/>
    </source>
</evidence>
<feature type="transmembrane region" description="Helical" evidence="13">
    <location>
        <begin position="85"/>
        <end position="109"/>
    </location>
</feature>
<feature type="transmembrane region" description="Helical" evidence="13">
    <location>
        <begin position="20"/>
        <end position="39"/>
    </location>
</feature>
<evidence type="ECO:0000256" key="8">
    <source>
        <dbReference type="ARBA" id="ARBA00022989"/>
    </source>
</evidence>
<keyword evidence="6" id="KW-0631">Potassium channel</keyword>
<evidence type="ECO:0000256" key="13">
    <source>
        <dbReference type="SAM" id="Phobius"/>
    </source>
</evidence>
<dbReference type="GO" id="GO:0005267">
    <property type="term" value="F:potassium channel activity"/>
    <property type="evidence" value="ECO:0007669"/>
    <property type="project" value="UniProtKB-KW"/>
</dbReference>
<dbReference type="PANTHER" id="PTHR31462:SF5">
    <property type="entry name" value="ENDOSOMAL_LYSOSOMAL PROTON CHANNEL TMEM175"/>
    <property type="match status" value="1"/>
</dbReference>
<dbReference type="GO" id="GO:0016020">
    <property type="term" value="C:membrane"/>
    <property type="evidence" value="ECO:0007669"/>
    <property type="project" value="UniProtKB-SubCell"/>
</dbReference>
<evidence type="ECO:0000256" key="5">
    <source>
        <dbReference type="ARBA" id="ARBA00022692"/>
    </source>
</evidence>
<evidence type="ECO:0000313" key="14">
    <source>
        <dbReference type="EMBL" id="TFV99077.1"/>
    </source>
</evidence>
<dbReference type="RefSeq" id="WP_135119561.1">
    <property type="nucleotide sequence ID" value="NZ_SPQZ01000002.1"/>
</dbReference>
<evidence type="ECO:0000256" key="12">
    <source>
        <dbReference type="ARBA" id="ARBA00034430"/>
    </source>
</evidence>
<sequence>MIRRRARPRTATVSTRRLEAFTDGVFAIAATLLVLDLTVNDLSGATTDAELWHGLVGMWPSISSFAISFFLLCLLWSIHVRQFEYIVHVDGTMLVLNTLRLFGVVLIPFTTSLDSRFGGLALGQTLLPVNFFWVVLFGYLLWLRAAAPGSGLIEGLSPVEAARSRRDALSAVILGAIVVIAAPFIGSWAFVAYAFDSPLSRLLSGGVAPPAGSDALEPDPRSE</sequence>
<keyword evidence="10 13" id="KW-0472">Membrane</keyword>
<evidence type="ECO:0000256" key="2">
    <source>
        <dbReference type="ARBA" id="ARBA00006920"/>
    </source>
</evidence>
<keyword evidence="9" id="KW-0406">Ion transport</keyword>
<dbReference type="Proteomes" id="UP000298127">
    <property type="component" value="Unassembled WGS sequence"/>
</dbReference>
<feature type="transmembrane region" description="Helical" evidence="13">
    <location>
        <begin position="129"/>
        <end position="147"/>
    </location>
</feature>
<dbReference type="GO" id="GO:0015252">
    <property type="term" value="F:proton channel activity"/>
    <property type="evidence" value="ECO:0007669"/>
    <property type="project" value="InterPro"/>
</dbReference>
<evidence type="ECO:0000256" key="1">
    <source>
        <dbReference type="ARBA" id="ARBA00004141"/>
    </source>
</evidence>
<keyword evidence="5 13" id="KW-0812">Transmembrane</keyword>